<keyword evidence="3" id="KW-1185">Reference proteome</keyword>
<feature type="transmembrane region" description="Helical" evidence="1">
    <location>
        <begin position="5"/>
        <end position="22"/>
    </location>
</feature>
<accession>A0ABU1ANM4</accession>
<evidence type="ECO:0000313" key="2">
    <source>
        <dbReference type="EMBL" id="MDQ8196400.1"/>
    </source>
</evidence>
<dbReference type="Proteomes" id="UP001243717">
    <property type="component" value="Unassembled WGS sequence"/>
</dbReference>
<evidence type="ECO:0008006" key="4">
    <source>
        <dbReference type="Google" id="ProtNLM"/>
    </source>
</evidence>
<protein>
    <recommendedName>
        <fullName evidence="4">Cardiolipin synthase N-terminal domain-containing protein</fullName>
    </recommendedName>
</protein>
<keyword evidence="1" id="KW-0472">Membrane</keyword>
<name>A0ABU1ANM4_9BACT</name>
<feature type="transmembrane region" description="Helical" evidence="1">
    <location>
        <begin position="34"/>
        <end position="53"/>
    </location>
</feature>
<keyword evidence="1" id="KW-0812">Transmembrane</keyword>
<sequence length="104" mass="12353">MEWIIAIYVITGIIVCVVTFRILHKHEVDIPIDIPFFIIWPIIPVLAWLEIGAKRIREKEKERKLHEEEMKRANPNYGLSTDEQIEKLRDIHNQLNKTSENQSH</sequence>
<dbReference type="EMBL" id="JARXIC010000079">
    <property type="protein sequence ID" value="MDQ8196400.1"/>
    <property type="molecule type" value="Genomic_DNA"/>
</dbReference>
<organism evidence="2 3">
    <name type="scientific">Thalassobacterium sedimentorum</name>
    <dbReference type="NCBI Taxonomy" id="3041258"/>
    <lineage>
        <taxon>Bacteria</taxon>
        <taxon>Pseudomonadati</taxon>
        <taxon>Verrucomicrobiota</taxon>
        <taxon>Opitutia</taxon>
        <taxon>Puniceicoccales</taxon>
        <taxon>Coraliomargaritaceae</taxon>
        <taxon>Thalassobacterium</taxon>
    </lineage>
</organism>
<gene>
    <name evidence="2" type="ORF">QEH59_18370</name>
</gene>
<evidence type="ECO:0000313" key="3">
    <source>
        <dbReference type="Proteomes" id="UP001243717"/>
    </source>
</evidence>
<evidence type="ECO:0000256" key="1">
    <source>
        <dbReference type="SAM" id="Phobius"/>
    </source>
</evidence>
<comment type="caution">
    <text evidence="2">The sequence shown here is derived from an EMBL/GenBank/DDBJ whole genome shotgun (WGS) entry which is preliminary data.</text>
</comment>
<dbReference type="RefSeq" id="WP_308986832.1">
    <property type="nucleotide sequence ID" value="NZ_JARXIC010000079.1"/>
</dbReference>
<proteinExistence type="predicted"/>
<reference evidence="2 3" key="1">
    <citation type="submission" date="2023-04" db="EMBL/GenBank/DDBJ databases">
        <title>A novel bacteria isolated from coastal sediment.</title>
        <authorList>
            <person name="Liu X.-J."/>
            <person name="Du Z.-J."/>
        </authorList>
    </citation>
    <scope>NUCLEOTIDE SEQUENCE [LARGE SCALE GENOMIC DNA]</scope>
    <source>
        <strain evidence="2 3">SDUM461004</strain>
    </source>
</reference>
<keyword evidence="1" id="KW-1133">Transmembrane helix</keyword>